<proteinExistence type="predicted"/>
<keyword evidence="1" id="KW-0614">Plasmid</keyword>
<evidence type="ECO:0000313" key="2">
    <source>
        <dbReference type="Proteomes" id="UP001319874"/>
    </source>
</evidence>
<sequence length="54" mass="6201">MFGTLDVRGYAEIVAFERVQVPAVSFDAYKILSHGVNAKPLKRLHTAPFRYAYW</sequence>
<protein>
    <submittedName>
        <fullName evidence="1">Uncharacterized protein</fullName>
    </submittedName>
</protein>
<dbReference type="EMBL" id="AP024959">
    <property type="protein sequence ID" value="BCZ85682.1"/>
    <property type="molecule type" value="Genomic_DNA"/>
</dbReference>
<keyword evidence="2" id="KW-1185">Reference proteome</keyword>
<evidence type="ECO:0000313" key="1">
    <source>
        <dbReference type="EMBL" id="BCZ85682.1"/>
    </source>
</evidence>
<accession>A0ABN6JXI5</accession>
<gene>
    <name evidence="1" type="ORF">PTKU64_93570</name>
</gene>
<organism evidence="1 2">
    <name type="scientific">Paraburkholderia terrae</name>
    <dbReference type="NCBI Taxonomy" id="311230"/>
    <lineage>
        <taxon>Bacteria</taxon>
        <taxon>Pseudomonadati</taxon>
        <taxon>Pseudomonadota</taxon>
        <taxon>Betaproteobacteria</taxon>
        <taxon>Burkholderiales</taxon>
        <taxon>Burkholderiaceae</taxon>
        <taxon>Paraburkholderia</taxon>
    </lineage>
</organism>
<geneLocation type="plasmid" evidence="1 2">
    <name>pPT365</name>
</geneLocation>
<dbReference type="Proteomes" id="UP001319874">
    <property type="component" value="Plasmid pPT365"/>
</dbReference>
<reference evidence="1 2" key="1">
    <citation type="journal article" date="2022" name="Front. Microbiol.">
        <title>Identification and characterization of a novel class of self-sufficient cytochrome P450 hydroxylase involved in cyclohexanecarboxylate degradation in Paraburkholderia terrae strain KU-64.</title>
        <authorList>
            <person name="Yamamoto T."/>
            <person name="Hasegawa Y."/>
            <person name="Iwaki H."/>
        </authorList>
    </citation>
    <scope>NUCLEOTIDE SEQUENCE [LARGE SCALE GENOMIC DNA]</scope>
    <source>
        <strain evidence="1 2">KU-64</strain>
    </source>
</reference>
<name>A0ABN6JXI5_9BURK</name>